<organism evidence="1 2">
    <name type="scientific">Ogataea polymorpha</name>
    <dbReference type="NCBI Taxonomy" id="460523"/>
    <lineage>
        <taxon>Eukaryota</taxon>
        <taxon>Fungi</taxon>
        <taxon>Dikarya</taxon>
        <taxon>Ascomycota</taxon>
        <taxon>Saccharomycotina</taxon>
        <taxon>Pichiomycetes</taxon>
        <taxon>Pichiales</taxon>
        <taxon>Pichiaceae</taxon>
        <taxon>Ogataea</taxon>
    </lineage>
</organism>
<proteinExistence type="predicted"/>
<evidence type="ECO:0000313" key="1">
    <source>
        <dbReference type="EMBL" id="KAH3659821.1"/>
    </source>
</evidence>
<reference evidence="1" key="1">
    <citation type="journal article" date="2021" name="Open Biol.">
        <title>Shared evolutionary footprints suggest mitochondrial oxidative damage underlies multiple complex I losses in fungi.</title>
        <authorList>
            <person name="Schikora-Tamarit M.A."/>
            <person name="Marcet-Houben M."/>
            <person name="Nosek J."/>
            <person name="Gabaldon T."/>
        </authorList>
    </citation>
    <scope>NUCLEOTIDE SEQUENCE</scope>
    <source>
        <strain evidence="1">NCAIM Y.01608</strain>
    </source>
</reference>
<dbReference type="AlphaFoldDB" id="A0A9P8SYY4"/>
<keyword evidence="2" id="KW-1185">Reference proteome</keyword>
<gene>
    <name evidence="1" type="ORF">OGATHE_005866</name>
</gene>
<comment type="caution">
    <text evidence="1">The sequence shown here is derived from an EMBL/GenBank/DDBJ whole genome shotgun (WGS) entry which is preliminary data.</text>
</comment>
<reference evidence="1" key="2">
    <citation type="submission" date="2021-01" db="EMBL/GenBank/DDBJ databases">
        <authorList>
            <person name="Schikora-Tamarit M.A."/>
        </authorList>
    </citation>
    <scope>NUCLEOTIDE SEQUENCE</scope>
    <source>
        <strain evidence="1">NCAIM Y.01608</strain>
    </source>
</reference>
<sequence length="160" mass="18233">MDIAQLNNPIVQDPAVNYSELYEDLLTKYAKVHSDAQKLKNKETQTNRLIKYLELRNAMLVQLLMRAESLRLNGTQSKMSGNQEQEILQSVLSQKPYLQNILQPLTQNTGDLDSHELSQFYELLEKNPNSSVLNSDLESVLDLDDGADRKRKLEPATDIS</sequence>
<dbReference type="EMBL" id="JAEUBD010001504">
    <property type="protein sequence ID" value="KAH3659821.1"/>
    <property type="molecule type" value="Genomic_DNA"/>
</dbReference>
<accession>A0A9P8SYY4</accession>
<dbReference type="Proteomes" id="UP000788993">
    <property type="component" value="Unassembled WGS sequence"/>
</dbReference>
<protein>
    <submittedName>
        <fullName evidence="1">Uncharacterized protein</fullName>
    </submittedName>
</protein>
<evidence type="ECO:0000313" key="2">
    <source>
        <dbReference type="Proteomes" id="UP000788993"/>
    </source>
</evidence>
<name>A0A9P8SYY4_9ASCO</name>
<dbReference type="OrthoDB" id="3989053at2759"/>